<organism evidence="1 2">
    <name type="scientific">Xenorhabdus aichiensis</name>
    <dbReference type="NCBI Taxonomy" id="3025874"/>
    <lineage>
        <taxon>Bacteria</taxon>
        <taxon>Pseudomonadati</taxon>
        <taxon>Pseudomonadota</taxon>
        <taxon>Gammaproteobacteria</taxon>
        <taxon>Enterobacterales</taxon>
        <taxon>Morganellaceae</taxon>
        <taxon>Xenorhabdus</taxon>
    </lineage>
</organism>
<name>A0ABT5M7P3_9GAMM</name>
<dbReference type="EMBL" id="JAQRFO010000063">
    <property type="protein sequence ID" value="MDC9623723.1"/>
    <property type="molecule type" value="Genomic_DNA"/>
</dbReference>
<reference evidence="1 2" key="1">
    <citation type="submission" date="2023-02" db="EMBL/GenBank/DDBJ databases">
        <title>Entomopathogenic bacteria.</title>
        <authorList>
            <person name="Machado R.A."/>
        </authorList>
    </citation>
    <scope>NUCLEOTIDE SEQUENCE [LARGE SCALE GENOMIC DNA]</scope>
    <source>
        <strain evidence="1 2">XENO-7</strain>
    </source>
</reference>
<proteinExistence type="predicted"/>
<sequence>MAQEITTTDYRLEIELKKCAIEISINDLEIFSYYGNGPINTFIGVGEYLKSKDNKIKFSVWPSNNPKDIFDTNSLCGLTLKARNRFEDKNHSPFIT</sequence>
<gene>
    <name evidence="1" type="ORF">PSI22_19320</name>
</gene>
<protein>
    <submittedName>
        <fullName evidence="1">Uncharacterized protein</fullName>
    </submittedName>
</protein>
<dbReference type="RefSeq" id="WP_370689050.1">
    <property type="nucleotide sequence ID" value="NZ_JAQRFO010000063.1"/>
</dbReference>
<keyword evidence="2" id="KW-1185">Reference proteome</keyword>
<dbReference type="Proteomes" id="UP001214757">
    <property type="component" value="Unassembled WGS sequence"/>
</dbReference>
<evidence type="ECO:0000313" key="2">
    <source>
        <dbReference type="Proteomes" id="UP001214757"/>
    </source>
</evidence>
<comment type="caution">
    <text evidence="1">The sequence shown here is derived from an EMBL/GenBank/DDBJ whole genome shotgun (WGS) entry which is preliminary data.</text>
</comment>
<accession>A0ABT5M7P3</accession>
<evidence type="ECO:0000313" key="1">
    <source>
        <dbReference type="EMBL" id="MDC9623723.1"/>
    </source>
</evidence>
<feature type="non-terminal residue" evidence="1">
    <location>
        <position position="96"/>
    </location>
</feature>